<dbReference type="PANTHER" id="PTHR40277">
    <property type="entry name" value="BLL5419 PROTEIN"/>
    <property type="match status" value="1"/>
</dbReference>
<evidence type="ECO:0000256" key="2">
    <source>
        <dbReference type="ARBA" id="ARBA00022475"/>
    </source>
</evidence>
<sequence length="218" mass="24588">MFSQAMPSSIGGDAYRVITLSKQGHTKLNSFYGVLIDRIMGFLGLIIVIFFGLIISKSILPTDLFQGIIILLTFSFLAVFGVFIFRKLPLPKHKTINWLTELSIQFQKTLNRFDKWYPQILLSILIYIFAIATMYFIALSVGLEQPFYLFVLFVPISLLLTMIPISFAGWGLRETGMVVMFSLVGVPKETILIVSILFGLSLIIVSLPSGYLFLKNKL</sequence>
<feature type="transmembrane region" description="Helical" evidence="6">
    <location>
        <begin position="31"/>
        <end position="55"/>
    </location>
</feature>
<reference evidence="7" key="1">
    <citation type="submission" date="2016-10" db="EMBL/GenBank/DDBJ databases">
        <authorList>
            <person name="de Groot N.N."/>
        </authorList>
    </citation>
    <scope>NUCLEOTIDE SEQUENCE</scope>
</reference>
<feature type="transmembrane region" description="Helical" evidence="6">
    <location>
        <begin position="147"/>
        <end position="170"/>
    </location>
</feature>
<keyword evidence="4 6" id="KW-1133">Transmembrane helix</keyword>
<feature type="transmembrane region" description="Helical" evidence="6">
    <location>
        <begin position="191"/>
        <end position="214"/>
    </location>
</feature>
<proteinExistence type="predicted"/>
<dbReference type="Pfam" id="PF03706">
    <property type="entry name" value="LPG_synthase_TM"/>
    <property type="match status" value="1"/>
</dbReference>
<keyword evidence="2" id="KW-1003">Cell membrane</keyword>
<evidence type="ECO:0000256" key="6">
    <source>
        <dbReference type="SAM" id="Phobius"/>
    </source>
</evidence>
<comment type="subcellular location">
    <subcellularLocation>
        <location evidence="1">Cell membrane</location>
        <topology evidence="1">Multi-pass membrane protein</topology>
    </subcellularLocation>
</comment>
<dbReference type="InterPro" id="IPR022791">
    <property type="entry name" value="L-PG_synthase/AglD"/>
</dbReference>
<accession>A0A1W1C169</accession>
<evidence type="ECO:0000313" key="7">
    <source>
        <dbReference type="EMBL" id="SFV59513.1"/>
    </source>
</evidence>
<dbReference type="NCBIfam" id="TIGR00374">
    <property type="entry name" value="flippase-like domain"/>
    <property type="match status" value="1"/>
</dbReference>
<dbReference type="GO" id="GO:0005886">
    <property type="term" value="C:plasma membrane"/>
    <property type="evidence" value="ECO:0007669"/>
    <property type="project" value="UniProtKB-SubCell"/>
</dbReference>
<evidence type="ECO:0000256" key="3">
    <source>
        <dbReference type="ARBA" id="ARBA00022692"/>
    </source>
</evidence>
<dbReference type="PANTHER" id="PTHR40277:SF1">
    <property type="entry name" value="BLL5419 PROTEIN"/>
    <property type="match status" value="1"/>
</dbReference>
<keyword evidence="5 6" id="KW-0472">Membrane</keyword>
<dbReference type="AlphaFoldDB" id="A0A1W1C169"/>
<evidence type="ECO:0000256" key="4">
    <source>
        <dbReference type="ARBA" id="ARBA00022989"/>
    </source>
</evidence>
<protein>
    <recommendedName>
        <fullName evidence="8">Dolichol-P-glucose synthetase</fullName>
    </recommendedName>
</protein>
<feature type="transmembrane region" description="Helical" evidence="6">
    <location>
        <begin position="67"/>
        <end position="85"/>
    </location>
</feature>
<gene>
    <name evidence="7" type="ORF">MNB_SUP05-5-192</name>
</gene>
<evidence type="ECO:0000256" key="1">
    <source>
        <dbReference type="ARBA" id="ARBA00004651"/>
    </source>
</evidence>
<evidence type="ECO:0008006" key="8">
    <source>
        <dbReference type="Google" id="ProtNLM"/>
    </source>
</evidence>
<keyword evidence="3 6" id="KW-0812">Transmembrane</keyword>
<name>A0A1W1C169_9ZZZZ</name>
<dbReference type="EMBL" id="FPHJ01000026">
    <property type="protein sequence ID" value="SFV59513.1"/>
    <property type="molecule type" value="Genomic_DNA"/>
</dbReference>
<organism evidence="7">
    <name type="scientific">hydrothermal vent metagenome</name>
    <dbReference type="NCBI Taxonomy" id="652676"/>
    <lineage>
        <taxon>unclassified sequences</taxon>
        <taxon>metagenomes</taxon>
        <taxon>ecological metagenomes</taxon>
    </lineage>
</organism>
<evidence type="ECO:0000256" key="5">
    <source>
        <dbReference type="ARBA" id="ARBA00023136"/>
    </source>
</evidence>
<feature type="transmembrane region" description="Helical" evidence="6">
    <location>
        <begin position="120"/>
        <end position="141"/>
    </location>
</feature>